<dbReference type="EMBL" id="CAJFCW020000001">
    <property type="protein sequence ID" value="CAG9086076.1"/>
    <property type="molecule type" value="Genomic_DNA"/>
</dbReference>
<accession>A0A811JVN9</accession>
<dbReference type="AlphaFoldDB" id="A0A811JVN9"/>
<dbReference type="EMBL" id="CAJFDH010000001">
    <property type="protein sequence ID" value="CAD5207548.1"/>
    <property type="molecule type" value="Genomic_DNA"/>
</dbReference>
<evidence type="ECO:0000313" key="2">
    <source>
        <dbReference type="EMBL" id="CAD5207548.1"/>
    </source>
</evidence>
<feature type="signal peptide" evidence="1">
    <location>
        <begin position="1"/>
        <end position="17"/>
    </location>
</feature>
<dbReference type="Proteomes" id="UP000783686">
    <property type="component" value="Unassembled WGS sequence"/>
</dbReference>
<name>A0A811JVN9_9BILA</name>
<gene>
    <name evidence="2" type="ORF">BOKJ2_LOCUS2232</name>
</gene>
<dbReference type="Proteomes" id="UP000614601">
    <property type="component" value="Unassembled WGS sequence"/>
</dbReference>
<keyword evidence="3" id="KW-1185">Reference proteome</keyword>
<organism evidence="2 3">
    <name type="scientific">Bursaphelenchus okinawaensis</name>
    <dbReference type="NCBI Taxonomy" id="465554"/>
    <lineage>
        <taxon>Eukaryota</taxon>
        <taxon>Metazoa</taxon>
        <taxon>Ecdysozoa</taxon>
        <taxon>Nematoda</taxon>
        <taxon>Chromadorea</taxon>
        <taxon>Rhabditida</taxon>
        <taxon>Tylenchina</taxon>
        <taxon>Tylenchomorpha</taxon>
        <taxon>Aphelenchoidea</taxon>
        <taxon>Aphelenchoididae</taxon>
        <taxon>Bursaphelenchus</taxon>
    </lineage>
</organism>
<protein>
    <submittedName>
        <fullName evidence="2">Uncharacterized protein</fullName>
    </submittedName>
</protein>
<comment type="caution">
    <text evidence="2">The sequence shown here is derived from an EMBL/GenBank/DDBJ whole genome shotgun (WGS) entry which is preliminary data.</text>
</comment>
<evidence type="ECO:0000256" key="1">
    <source>
        <dbReference type="SAM" id="SignalP"/>
    </source>
</evidence>
<sequence>MFVKFCIFFCIATVASGLVRQPNRFAKPNALKADQKKPHVLKADNPPEYITDDQVFVDQETNQEFFNQTDMLIKNLNDTLRPDAAKIVACYFAKFGDRLSVQINSKQGFDIYQVIDFINYGIDECQEATDNQMIIAAGNVWLRWGTVMENETIPDGTRRKRQVKHVASLADQMKTRCQGTHFPFPCEDIGIINGVNGKDFLEVFGVSMYLLSEFYPGLSCPFDLADRLSPQLFEHNHNDVQYDLITKCSNDDKAIALALAQKMLS</sequence>
<reference evidence="2" key="1">
    <citation type="submission" date="2020-09" db="EMBL/GenBank/DDBJ databases">
        <authorList>
            <person name="Kikuchi T."/>
        </authorList>
    </citation>
    <scope>NUCLEOTIDE SEQUENCE</scope>
    <source>
        <strain evidence="2">SH1</strain>
    </source>
</reference>
<feature type="chain" id="PRO_5036220791" evidence="1">
    <location>
        <begin position="18"/>
        <end position="265"/>
    </location>
</feature>
<proteinExistence type="predicted"/>
<keyword evidence="1" id="KW-0732">Signal</keyword>
<evidence type="ECO:0000313" key="3">
    <source>
        <dbReference type="Proteomes" id="UP000614601"/>
    </source>
</evidence>